<protein>
    <submittedName>
        <fullName evidence="3">Uncharacterized protein</fullName>
    </submittedName>
</protein>
<comment type="caution">
    <text evidence="3">The sequence shown here is derived from an EMBL/GenBank/DDBJ whole genome shotgun (WGS) entry which is preliminary data.</text>
</comment>
<feature type="signal peptide" evidence="2">
    <location>
        <begin position="1"/>
        <end position="22"/>
    </location>
</feature>
<keyword evidence="2" id="KW-0732">Signal</keyword>
<gene>
    <name evidence="3" type="ORF">BKA15_006827</name>
</gene>
<evidence type="ECO:0000313" key="3">
    <source>
        <dbReference type="EMBL" id="NYE75498.1"/>
    </source>
</evidence>
<feature type="chain" id="PRO_5031091007" evidence="2">
    <location>
        <begin position="23"/>
        <end position="296"/>
    </location>
</feature>
<dbReference type="Proteomes" id="UP000569914">
    <property type="component" value="Unassembled WGS sequence"/>
</dbReference>
<name>A0A7Y9IEK1_9ACTN</name>
<proteinExistence type="predicted"/>
<keyword evidence="4" id="KW-1185">Reference proteome</keyword>
<feature type="region of interest" description="Disordered" evidence="1">
    <location>
        <begin position="170"/>
        <end position="189"/>
    </location>
</feature>
<evidence type="ECO:0000256" key="2">
    <source>
        <dbReference type="SAM" id="SignalP"/>
    </source>
</evidence>
<dbReference type="AlphaFoldDB" id="A0A7Y9IEK1"/>
<accession>A0A7Y9IEK1</accession>
<evidence type="ECO:0000256" key="1">
    <source>
        <dbReference type="SAM" id="MobiDB-lite"/>
    </source>
</evidence>
<organism evidence="3 4">
    <name type="scientific">Microlunatus parietis</name>
    <dbReference type="NCBI Taxonomy" id="682979"/>
    <lineage>
        <taxon>Bacteria</taxon>
        <taxon>Bacillati</taxon>
        <taxon>Actinomycetota</taxon>
        <taxon>Actinomycetes</taxon>
        <taxon>Propionibacteriales</taxon>
        <taxon>Propionibacteriaceae</taxon>
        <taxon>Microlunatus</taxon>
    </lineage>
</organism>
<feature type="compositionally biased region" description="Polar residues" evidence="1">
    <location>
        <begin position="172"/>
        <end position="184"/>
    </location>
</feature>
<evidence type="ECO:0000313" key="4">
    <source>
        <dbReference type="Proteomes" id="UP000569914"/>
    </source>
</evidence>
<sequence length="296" mass="31313">MSRLLTFAGGVAGLVLLCSACAQLTGPGQPALPPPTGSTGLVTTRHPVTVIDDGSGPELCLGGVAESLPPQCSGPKVAGWTWAGKFEESDGVRWGDYIVTGRYDPEADVLTATEVRSGEGYVWPDSEEETWTSACPEPAGGWRVTDTSKVSEEDLDAALNLAASFPDYSTAWADQSPNPASRRSLSPGEQERWFNDPLYTVLNIAVTGDVAAAEAKLRTVWSGMLCVSRGQRTEAELMALQERLPSEVEGLANSSADPRAGVVKVQVLYDDGAIQRALDEKFGAGLIVVTSMLEPV</sequence>
<reference evidence="3 4" key="1">
    <citation type="submission" date="2020-07" db="EMBL/GenBank/DDBJ databases">
        <title>Sequencing the genomes of 1000 actinobacteria strains.</title>
        <authorList>
            <person name="Klenk H.-P."/>
        </authorList>
    </citation>
    <scope>NUCLEOTIDE SEQUENCE [LARGE SCALE GENOMIC DNA]</scope>
    <source>
        <strain evidence="3 4">DSM 22083</strain>
    </source>
</reference>
<dbReference type="EMBL" id="JACCBU010000001">
    <property type="protein sequence ID" value="NYE75498.1"/>
    <property type="molecule type" value="Genomic_DNA"/>
</dbReference>
<dbReference type="RefSeq" id="WP_179757992.1">
    <property type="nucleotide sequence ID" value="NZ_JACCBU010000001.1"/>
</dbReference>